<keyword evidence="2" id="KW-1185">Reference proteome</keyword>
<reference evidence="1 2" key="1">
    <citation type="journal article" date="2013" name="Genome Announc.">
        <title>Draft Genome Sequence of Desulfotignum phosphitoxidans DSM 13687 Strain FiPS-3.</title>
        <authorList>
            <person name="Poehlein A."/>
            <person name="Daniel R."/>
            <person name="Simeonova D.D."/>
        </authorList>
    </citation>
    <scope>NUCLEOTIDE SEQUENCE [LARGE SCALE GENOMIC DNA]</scope>
    <source>
        <strain evidence="1 2">DSM 13687</strain>
    </source>
</reference>
<protein>
    <submittedName>
        <fullName evidence="1">Uncharacterized protein</fullName>
    </submittedName>
</protein>
<name>S0G153_9BACT</name>
<evidence type="ECO:0000313" key="1">
    <source>
        <dbReference type="EMBL" id="EMS77426.1"/>
    </source>
</evidence>
<dbReference type="OrthoDB" id="189843at2"/>
<gene>
    <name evidence="1" type="ORF">Dpo_15c00020</name>
</gene>
<organism evidence="1 2">
    <name type="scientific">Desulfotignum phosphitoxidans DSM 13687</name>
    <dbReference type="NCBI Taxonomy" id="1286635"/>
    <lineage>
        <taxon>Bacteria</taxon>
        <taxon>Pseudomonadati</taxon>
        <taxon>Thermodesulfobacteriota</taxon>
        <taxon>Desulfobacteria</taxon>
        <taxon>Desulfobacterales</taxon>
        <taxon>Desulfobacteraceae</taxon>
        <taxon>Desulfotignum</taxon>
    </lineage>
</organism>
<dbReference type="RefSeq" id="WP_006968501.1">
    <property type="nucleotide sequence ID" value="NZ_APJX01000015.1"/>
</dbReference>
<dbReference type="Proteomes" id="UP000014216">
    <property type="component" value="Unassembled WGS sequence"/>
</dbReference>
<comment type="caution">
    <text evidence="1">The sequence shown here is derived from an EMBL/GenBank/DDBJ whole genome shotgun (WGS) entry which is preliminary data.</text>
</comment>
<dbReference type="EMBL" id="APJX01000015">
    <property type="protein sequence ID" value="EMS77426.1"/>
    <property type="molecule type" value="Genomic_DNA"/>
</dbReference>
<accession>S0G153</accession>
<dbReference type="AlphaFoldDB" id="S0G153"/>
<sequence>MTDRENVSTKIAISDVTLDASIYPRENIDHKRVSIFAENIRDGFYI</sequence>
<proteinExistence type="predicted"/>
<evidence type="ECO:0000313" key="2">
    <source>
        <dbReference type="Proteomes" id="UP000014216"/>
    </source>
</evidence>